<keyword evidence="1" id="KW-0472">Membrane</keyword>
<dbReference type="InterPro" id="IPR015402">
    <property type="entry name" value="DUF1980"/>
</dbReference>
<keyword evidence="1" id="KW-1133">Transmembrane helix</keyword>
<dbReference type="NCBIfam" id="TIGR03943">
    <property type="entry name" value="TIGR03943 family putative permease subunit"/>
    <property type="match status" value="1"/>
</dbReference>
<dbReference type="Proteomes" id="UP000612585">
    <property type="component" value="Unassembled WGS sequence"/>
</dbReference>
<dbReference type="PANTHER" id="PTHR40047:SF1">
    <property type="entry name" value="UPF0703 PROTEIN YCGQ"/>
    <property type="match status" value="1"/>
</dbReference>
<dbReference type="InterPro" id="IPR048447">
    <property type="entry name" value="DUF1980_C"/>
</dbReference>
<evidence type="ECO:0000313" key="5">
    <source>
        <dbReference type="Proteomes" id="UP000612585"/>
    </source>
</evidence>
<proteinExistence type="predicted"/>
<dbReference type="InterPro" id="IPR048493">
    <property type="entry name" value="DUF1980_N"/>
</dbReference>
<protein>
    <submittedName>
        <fullName evidence="4">Membrane protein</fullName>
    </submittedName>
</protein>
<keyword evidence="5" id="KW-1185">Reference proteome</keyword>
<reference evidence="4" key="1">
    <citation type="submission" date="2021-01" db="EMBL/GenBank/DDBJ databases">
        <title>Whole genome shotgun sequence of Virgisporangium aurantiacum NBRC 16421.</title>
        <authorList>
            <person name="Komaki H."/>
            <person name="Tamura T."/>
        </authorList>
    </citation>
    <scope>NUCLEOTIDE SEQUENCE</scope>
    <source>
        <strain evidence="4">NBRC 16421</strain>
    </source>
</reference>
<dbReference type="PANTHER" id="PTHR40047">
    <property type="entry name" value="UPF0703 PROTEIN YCGQ"/>
    <property type="match status" value="1"/>
</dbReference>
<sequence>MNRETQGIVTGLVGGAVLYASLTDAYLRYVKAGLRPLLIITAVVLLVTAAVTLWQEYRSQRQDEHDDGHGHGHRESRLSWLLVAPVFALVIAAPPALGSYTAGRAGTALQQPVGYADLPATDPLPMPVLDYAARAAFDHGRSLDGRRIRLTGFISYGRTGTPYLTRMTLNCCAADAQPIKVGLAGTLPPDLKPDTWIEVTGTYTDRMAKDDINGGPIPFIVVVDSRPVPAPEQQYEN</sequence>
<dbReference type="Pfam" id="PF09323">
    <property type="entry name" value="DUF1980"/>
    <property type="match status" value="1"/>
</dbReference>
<feature type="domain" description="DUF1980" evidence="2">
    <location>
        <begin position="17"/>
        <end position="92"/>
    </location>
</feature>
<feature type="transmembrane region" description="Helical" evidence="1">
    <location>
        <begin position="7"/>
        <end position="27"/>
    </location>
</feature>
<evidence type="ECO:0000259" key="3">
    <source>
        <dbReference type="Pfam" id="PF21537"/>
    </source>
</evidence>
<accession>A0A8J3Z3Q9</accession>
<dbReference type="RefSeq" id="WP_203995625.1">
    <property type="nucleotide sequence ID" value="NZ_BOPG01000027.1"/>
</dbReference>
<organism evidence="4 5">
    <name type="scientific">Virgisporangium aurantiacum</name>
    <dbReference type="NCBI Taxonomy" id="175570"/>
    <lineage>
        <taxon>Bacteria</taxon>
        <taxon>Bacillati</taxon>
        <taxon>Actinomycetota</taxon>
        <taxon>Actinomycetes</taxon>
        <taxon>Micromonosporales</taxon>
        <taxon>Micromonosporaceae</taxon>
        <taxon>Virgisporangium</taxon>
    </lineage>
</organism>
<comment type="caution">
    <text evidence="4">The sequence shown here is derived from an EMBL/GenBank/DDBJ whole genome shotgun (WGS) entry which is preliminary data.</text>
</comment>
<feature type="transmembrane region" description="Helical" evidence="1">
    <location>
        <begin position="78"/>
        <end position="97"/>
    </location>
</feature>
<evidence type="ECO:0000256" key="1">
    <source>
        <dbReference type="SAM" id="Phobius"/>
    </source>
</evidence>
<dbReference type="InterPro" id="IPR052955">
    <property type="entry name" value="UPF0703_membrane_permease"/>
</dbReference>
<dbReference type="Pfam" id="PF21537">
    <property type="entry name" value="DUF1980_C"/>
    <property type="match status" value="1"/>
</dbReference>
<dbReference type="AlphaFoldDB" id="A0A8J3Z3Q9"/>
<evidence type="ECO:0000313" key="4">
    <source>
        <dbReference type="EMBL" id="GIJ56759.1"/>
    </source>
</evidence>
<evidence type="ECO:0000259" key="2">
    <source>
        <dbReference type="Pfam" id="PF09323"/>
    </source>
</evidence>
<feature type="transmembrane region" description="Helical" evidence="1">
    <location>
        <begin position="33"/>
        <end position="57"/>
    </location>
</feature>
<name>A0A8J3Z3Q9_9ACTN</name>
<feature type="domain" description="DUF1980" evidence="3">
    <location>
        <begin position="144"/>
        <end position="235"/>
    </location>
</feature>
<gene>
    <name evidence="4" type="primary">ycgQ_1</name>
    <name evidence="4" type="ORF">Vau01_042750</name>
</gene>
<dbReference type="EMBL" id="BOPG01000027">
    <property type="protein sequence ID" value="GIJ56759.1"/>
    <property type="molecule type" value="Genomic_DNA"/>
</dbReference>
<keyword evidence="1" id="KW-0812">Transmembrane</keyword>